<keyword evidence="2" id="KW-1133">Transmembrane helix</keyword>
<feature type="transmembrane region" description="Helical" evidence="2">
    <location>
        <begin position="226"/>
        <end position="250"/>
    </location>
</feature>
<feature type="transmembrane region" description="Helical" evidence="2">
    <location>
        <begin position="262"/>
        <end position="286"/>
    </location>
</feature>
<keyword evidence="4" id="KW-1185">Reference proteome</keyword>
<dbReference type="eggNOG" id="ENOG502RFD2">
    <property type="taxonomic scope" value="Eukaryota"/>
</dbReference>
<dbReference type="EMBL" id="HF935589">
    <property type="protein sequence ID" value="CCX31379.1"/>
    <property type="molecule type" value="Genomic_DNA"/>
</dbReference>
<organism evidence="3 4">
    <name type="scientific">Pyronema omphalodes (strain CBS 100304)</name>
    <name type="common">Pyronema confluens</name>
    <dbReference type="NCBI Taxonomy" id="1076935"/>
    <lineage>
        <taxon>Eukaryota</taxon>
        <taxon>Fungi</taxon>
        <taxon>Dikarya</taxon>
        <taxon>Ascomycota</taxon>
        <taxon>Pezizomycotina</taxon>
        <taxon>Pezizomycetes</taxon>
        <taxon>Pezizales</taxon>
        <taxon>Pyronemataceae</taxon>
        <taxon>Pyronema</taxon>
    </lineage>
</organism>
<feature type="transmembrane region" description="Helical" evidence="2">
    <location>
        <begin position="327"/>
        <end position="354"/>
    </location>
</feature>
<keyword evidence="2" id="KW-0812">Transmembrane</keyword>
<proteinExistence type="predicted"/>
<dbReference type="AlphaFoldDB" id="U4LGZ9"/>
<evidence type="ECO:0000256" key="1">
    <source>
        <dbReference type="SAM" id="MobiDB-lite"/>
    </source>
</evidence>
<feature type="region of interest" description="Disordered" evidence="1">
    <location>
        <begin position="461"/>
        <end position="526"/>
    </location>
</feature>
<keyword evidence="2" id="KW-0472">Membrane</keyword>
<protein>
    <submittedName>
        <fullName evidence="3">Uncharacterized protein</fullName>
    </submittedName>
</protein>
<feature type="compositionally biased region" description="Polar residues" evidence="1">
    <location>
        <begin position="1"/>
        <end position="16"/>
    </location>
</feature>
<reference evidence="3 4" key="1">
    <citation type="journal article" date="2013" name="PLoS Genet.">
        <title>The genome and development-dependent transcriptomes of Pyronema confluens: a window into fungal evolution.</title>
        <authorList>
            <person name="Traeger S."/>
            <person name="Altegoer F."/>
            <person name="Freitag M."/>
            <person name="Gabaldon T."/>
            <person name="Kempken F."/>
            <person name="Kumar A."/>
            <person name="Marcet-Houben M."/>
            <person name="Poggeler S."/>
            <person name="Stajich J.E."/>
            <person name="Nowrousian M."/>
        </authorList>
    </citation>
    <scope>NUCLEOTIDE SEQUENCE [LARGE SCALE GENOMIC DNA]</scope>
    <source>
        <strain evidence="4">CBS 100304</strain>
        <tissue evidence="3">Vegetative mycelium</tissue>
    </source>
</reference>
<dbReference type="PANTHER" id="PTHR42069">
    <property type="entry name" value="HYPHAL ANASTAMOSIS-8 PROTEIN"/>
    <property type="match status" value="1"/>
</dbReference>
<dbReference type="Proteomes" id="UP000018144">
    <property type="component" value="Unassembled WGS sequence"/>
</dbReference>
<feature type="compositionally biased region" description="Basic and acidic residues" evidence="1">
    <location>
        <begin position="19"/>
        <end position="33"/>
    </location>
</feature>
<name>U4LGZ9_PYROM</name>
<feature type="region of interest" description="Disordered" evidence="1">
    <location>
        <begin position="1"/>
        <end position="54"/>
    </location>
</feature>
<evidence type="ECO:0000256" key="2">
    <source>
        <dbReference type="SAM" id="Phobius"/>
    </source>
</evidence>
<dbReference type="OrthoDB" id="5420724at2759"/>
<evidence type="ECO:0000313" key="4">
    <source>
        <dbReference type="Proteomes" id="UP000018144"/>
    </source>
</evidence>
<gene>
    <name evidence="3" type="ORF">PCON_10680</name>
</gene>
<feature type="transmembrane region" description="Helical" evidence="2">
    <location>
        <begin position="180"/>
        <end position="206"/>
    </location>
</feature>
<evidence type="ECO:0000313" key="3">
    <source>
        <dbReference type="EMBL" id="CCX31379.1"/>
    </source>
</evidence>
<feature type="compositionally biased region" description="Polar residues" evidence="1">
    <location>
        <begin position="491"/>
        <end position="509"/>
    </location>
</feature>
<dbReference type="STRING" id="1076935.U4LGZ9"/>
<accession>U4LGZ9</accession>
<dbReference type="OMA" id="CRQQDWV"/>
<dbReference type="PANTHER" id="PTHR42069:SF1">
    <property type="entry name" value="MARVEL DOMAIN-CONTAINING PROTEIN"/>
    <property type="match status" value="1"/>
</dbReference>
<sequence length="526" mass="58268">MASPHNNAPHSETPPLTTKPDEFYRHKSSDSLKFDNQNPTPPSVSPADSQAPIIPTWNMPINHDYQQMNQADTIHQQEVVYPPPPPMGFNFRASSFGAVNGEIGATPTHTAAPVNGEVTGIAVSTPSEQWARYPIAPLSAGLKTSGTTAEEIRVAELEEEAQKESRADLAIKLKVRLAKVVLRSINCGCSLVVLALVASTFAIFNATRHLPQRNNLRPWAATTPTWPQICILVIASISLALSLFIMYSYWKGGHNRAERVALQATIFAGAVFIFTIAMWSAGIGIMQASRASNGDLDLWGWSCKDNIRRKLFEDTINYTLVCRQQDWVVVCAIIEISVEFLAICVYLFAFYRLFYTKRRLRKSMNIRDDARNSLWLAKLKEQREAEESDPETQKNTTLNQLNYNSSFNYQNDQSCAPNIYQPNFSSPYTQQSTATGDYSNEATYAAEEGCHNVPILQPAPARHSFKNSDASDAPLRPSSMKPGPPRRFDGQQGTSEVPPTPRSVTFSYQPPTPGVKSPGFPKGLGH</sequence>